<evidence type="ECO:0000256" key="1">
    <source>
        <dbReference type="SAM" id="Coils"/>
    </source>
</evidence>
<sequence length="310" mass="35168">MKNINKAVLPLALASVMFGSNANAMDFDKLHQQLDIMSDIIKTSIKKQNDNKGAQLTRIESHYLAGQGVVFNLNVSRVRHYGYSVAPPVMPVMPVAPRAPLAPRSPKGHEGEELFGENFEIVIEEAMEEAAIAMEIANESMRYEVEEQRELREQERELSYELRDLAREERDLNYEKLHLDDDEKAEYQQEVAQLEKRKAAIEQAKLKVKKRADEYRAKVKKLQAEKAKQQQMFYAQLETSITDVLCSYGGGLKELPDSEYVSMIIKGAGTTEHGRTKDKVLVFNKLDVKNCVLERIDAAGLLSKANGYQF</sequence>
<organism evidence="3 4">
    <name type="scientific">Thalassotalea nanhaiensis</name>
    <dbReference type="NCBI Taxonomy" id="3065648"/>
    <lineage>
        <taxon>Bacteria</taxon>
        <taxon>Pseudomonadati</taxon>
        <taxon>Pseudomonadota</taxon>
        <taxon>Gammaproteobacteria</taxon>
        <taxon>Alteromonadales</taxon>
        <taxon>Colwelliaceae</taxon>
        <taxon>Thalassotalea</taxon>
    </lineage>
</organism>
<evidence type="ECO:0000313" key="4">
    <source>
        <dbReference type="Proteomes" id="UP001248581"/>
    </source>
</evidence>
<keyword evidence="1" id="KW-0175">Coiled coil</keyword>
<gene>
    <name evidence="3" type="ORF">RI845_13195</name>
</gene>
<dbReference type="Proteomes" id="UP001248581">
    <property type="component" value="Chromosome"/>
</dbReference>
<evidence type="ECO:0000256" key="2">
    <source>
        <dbReference type="SAM" id="SignalP"/>
    </source>
</evidence>
<reference evidence="4" key="1">
    <citation type="submission" date="2023-09" db="EMBL/GenBank/DDBJ databases">
        <authorList>
            <person name="Li S."/>
            <person name="Li X."/>
            <person name="Zhang C."/>
            <person name="Zhao Z."/>
        </authorList>
    </citation>
    <scope>NUCLEOTIDE SEQUENCE [LARGE SCALE GENOMIC DNA]</scope>
    <source>
        <strain evidence="4">SQ345</strain>
    </source>
</reference>
<proteinExistence type="predicted"/>
<feature type="chain" id="PRO_5046762925" evidence="2">
    <location>
        <begin position="25"/>
        <end position="310"/>
    </location>
</feature>
<accession>A0ABY9TFC1</accession>
<dbReference type="EMBL" id="CP134146">
    <property type="protein sequence ID" value="WNC67469.1"/>
    <property type="molecule type" value="Genomic_DNA"/>
</dbReference>
<keyword evidence="4" id="KW-1185">Reference proteome</keyword>
<dbReference type="RefSeq" id="WP_348386628.1">
    <property type="nucleotide sequence ID" value="NZ_CP134146.1"/>
</dbReference>
<protein>
    <submittedName>
        <fullName evidence="3">Uncharacterized protein</fullName>
    </submittedName>
</protein>
<evidence type="ECO:0000313" key="3">
    <source>
        <dbReference type="EMBL" id="WNC67469.1"/>
    </source>
</evidence>
<keyword evidence="2" id="KW-0732">Signal</keyword>
<name>A0ABY9TFC1_9GAMM</name>
<feature type="signal peptide" evidence="2">
    <location>
        <begin position="1"/>
        <end position="24"/>
    </location>
</feature>
<feature type="coiled-coil region" evidence="1">
    <location>
        <begin position="148"/>
        <end position="232"/>
    </location>
</feature>